<dbReference type="AlphaFoldDB" id="A0A9N9LBJ6"/>
<dbReference type="InterPro" id="IPR000210">
    <property type="entry name" value="BTB/POZ_dom"/>
</dbReference>
<evidence type="ECO:0000313" key="2">
    <source>
        <dbReference type="EMBL" id="CAG8970773.1"/>
    </source>
</evidence>
<dbReference type="Pfam" id="PF00651">
    <property type="entry name" value="BTB"/>
    <property type="match status" value="1"/>
</dbReference>
<dbReference type="InterPro" id="IPR011333">
    <property type="entry name" value="SKP1/BTB/POZ_sf"/>
</dbReference>
<evidence type="ECO:0000313" key="3">
    <source>
        <dbReference type="Proteomes" id="UP000701801"/>
    </source>
</evidence>
<sequence>MESPPREPINVISVEAAKKKLKRSFHRADFSDHEITTAIEAKGEGWEAYLLSQRDAFRGDLKDAGGDLLPIAKANNDRALRYQACEIVTLIFGPEKTEFACHRALLCYHSEFFDAALHWGDKSEVVMEEESAQEISAFVAWCYTGQVYIAPQRPEKLWVLADRIQSQRFANEVMHHILYLYSVRSLWPDLAAEIYSFAPPGSKLRQVVRDAIVADSPLTREEEDESDEFQGAWMQTLKDRGEDLKDLLADILLAGGNLYGEKPLREQPSFHENHWTYLETIRTRSLEDIRKGPKIFD</sequence>
<organism evidence="2 3">
    <name type="scientific">Hymenoscyphus albidus</name>
    <dbReference type="NCBI Taxonomy" id="595503"/>
    <lineage>
        <taxon>Eukaryota</taxon>
        <taxon>Fungi</taxon>
        <taxon>Dikarya</taxon>
        <taxon>Ascomycota</taxon>
        <taxon>Pezizomycotina</taxon>
        <taxon>Leotiomycetes</taxon>
        <taxon>Helotiales</taxon>
        <taxon>Helotiaceae</taxon>
        <taxon>Hymenoscyphus</taxon>
    </lineage>
</organism>
<dbReference type="SMART" id="SM00225">
    <property type="entry name" value="BTB"/>
    <property type="match status" value="1"/>
</dbReference>
<comment type="caution">
    <text evidence="2">The sequence shown here is derived from an EMBL/GenBank/DDBJ whole genome shotgun (WGS) entry which is preliminary data.</text>
</comment>
<dbReference type="PANTHER" id="PTHR47843">
    <property type="entry name" value="BTB DOMAIN-CONTAINING PROTEIN-RELATED"/>
    <property type="match status" value="1"/>
</dbReference>
<proteinExistence type="predicted"/>
<gene>
    <name evidence="2" type="ORF">HYALB_00001559</name>
</gene>
<dbReference type="SUPFAM" id="SSF54695">
    <property type="entry name" value="POZ domain"/>
    <property type="match status" value="1"/>
</dbReference>
<feature type="domain" description="BTB" evidence="1">
    <location>
        <begin position="85"/>
        <end position="151"/>
    </location>
</feature>
<dbReference type="PROSITE" id="PS50097">
    <property type="entry name" value="BTB"/>
    <property type="match status" value="1"/>
</dbReference>
<evidence type="ECO:0000259" key="1">
    <source>
        <dbReference type="PROSITE" id="PS50097"/>
    </source>
</evidence>
<dbReference type="Gene3D" id="3.30.710.10">
    <property type="entry name" value="Potassium Channel Kv1.1, Chain A"/>
    <property type="match status" value="1"/>
</dbReference>
<keyword evidence="3" id="KW-1185">Reference proteome</keyword>
<accession>A0A9N9LBJ6</accession>
<name>A0A9N9LBJ6_9HELO</name>
<dbReference type="Proteomes" id="UP000701801">
    <property type="component" value="Unassembled WGS sequence"/>
</dbReference>
<dbReference type="CDD" id="cd18186">
    <property type="entry name" value="BTB_POZ_ZBTB_KLHL-like"/>
    <property type="match status" value="1"/>
</dbReference>
<dbReference type="PANTHER" id="PTHR47843:SF3">
    <property type="entry name" value="BTB DOMAIN-CONTAINING PROTEIN"/>
    <property type="match status" value="1"/>
</dbReference>
<reference evidence="2" key="1">
    <citation type="submission" date="2021-07" db="EMBL/GenBank/DDBJ databases">
        <authorList>
            <person name="Durling M."/>
        </authorList>
    </citation>
    <scope>NUCLEOTIDE SEQUENCE</scope>
</reference>
<dbReference type="EMBL" id="CAJVRM010000002">
    <property type="protein sequence ID" value="CAG8970773.1"/>
    <property type="molecule type" value="Genomic_DNA"/>
</dbReference>
<dbReference type="OrthoDB" id="194443at2759"/>
<protein>
    <recommendedName>
        <fullName evidence="1">BTB domain-containing protein</fullName>
    </recommendedName>
</protein>